<dbReference type="GeneID" id="9686269"/>
<evidence type="ECO:0000313" key="2">
    <source>
        <dbReference type="Proteomes" id="UP000001876"/>
    </source>
</evidence>
<name>C1MY80_MICPC</name>
<proteinExistence type="predicted"/>
<dbReference type="Proteomes" id="UP000001876">
    <property type="component" value="Unassembled WGS sequence"/>
</dbReference>
<dbReference type="RefSeq" id="XP_003060530.1">
    <property type="nucleotide sequence ID" value="XM_003060484.1"/>
</dbReference>
<accession>C1MY80</accession>
<organism evidence="2">
    <name type="scientific">Micromonas pusilla (strain CCMP1545)</name>
    <name type="common">Picoplanktonic green alga</name>
    <dbReference type="NCBI Taxonomy" id="564608"/>
    <lineage>
        <taxon>Eukaryota</taxon>
        <taxon>Viridiplantae</taxon>
        <taxon>Chlorophyta</taxon>
        <taxon>Mamiellophyceae</taxon>
        <taxon>Mamiellales</taxon>
        <taxon>Mamiellaceae</taxon>
        <taxon>Micromonas</taxon>
    </lineage>
</organism>
<protein>
    <submittedName>
        <fullName evidence="1">Predicted protein</fullName>
    </submittedName>
</protein>
<dbReference type="AlphaFoldDB" id="C1MY80"/>
<gene>
    <name evidence="1" type="ORF">MICPUCDRAFT_59807</name>
</gene>
<reference evidence="1 2" key="1">
    <citation type="journal article" date="2009" name="Science">
        <title>Green evolution and dynamic adaptations revealed by genomes of the marine picoeukaryotes Micromonas.</title>
        <authorList>
            <person name="Worden A.Z."/>
            <person name="Lee J.H."/>
            <person name="Mock T."/>
            <person name="Rouze P."/>
            <person name="Simmons M.P."/>
            <person name="Aerts A.L."/>
            <person name="Allen A.E."/>
            <person name="Cuvelier M.L."/>
            <person name="Derelle E."/>
            <person name="Everett M.V."/>
            <person name="Foulon E."/>
            <person name="Grimwood J."/>
            <person name="Gundlach H."/>
            <person name="Henrissat B."/>
            <person name="Napoli C."/>
            <person name="McDonald S.M."/>
            <person name="Parker M.S."/>
            <person name="Rombauts S."/>
            <person name="Salamov A."/>
            <person name="Von Dassow P."/>
            <person name="Badger J.H."/>
            <person name="Coutinho P.M."/>
            <person name="Demir E."/>
            <person name="Dubchak I."/>
            <person name="Gentemann C."/>
            <person name="Eikrem W."/>
            <person name="Gready J.E."/>
            <person name="John U."/>
            <person name="Lanier W."/>
            <person name="Lindquist E.A."/>
            <person name="Lucas S."/>
            <person name="Mayer K.F."/>
            <person name="Moreau H."/>
            <person name="Not F."/>
            <person name="Otillar R."/>
            <person name="Panaud O."/>
            <person name="Pangilinan J."/>
            <person name="Paulsen I."/>
            <person name="Piegu B."/>
            <person name="Poliakov A."/>
            <person name="Robbens S."/>
            <person name="Schmutz J."/>
            <person name="Toulza E."/>
            <person name="Wyss T."/>
            <person name="Zelensky A."/>
            <person name="Zhou K."/>
            <person name="Armbrust E.V."/>
            <person name="Bhattacharya D."/>
            <person name="Goodenough U.W."/>
            <person name="Van de Peer Y."/>
            <person name="Grigoriev I.V."/>
        </authorList>
    </citation>
    <scope>NUCLEOTIDE SEQUENCE [LARGE SCALE GENOMIC DNA]</scope>
    <source>
        <strain evidence="1 2">CCMP1545</strain>
    </source>
</reference>
<dbReference type="KEGG" id="mpp:MICPUCDRAFT_59807"/>
<sequence length="84" mass="9172">MSRLADDEHRFFDANSPKFDTMWARLAAAAARTAPETNPWSLATTLAAYAKLPRAARAVDASQWRALATAMLRVAPLVAPGFRV</sequence>
<dbReference type="EMBL" id="GG663742">
    <property type="protein sequence ID" value="EEH55299.1"/>
    <property type="molecule type" value="Genomic_DNA"/>
</dbReference>
<keyword evidence="2" id="KW-1185">Reference proteome</keyword>
<evidence type="ECO:0000313" key="1">
    <source>
        <dbReference type="EMBL" id="EEH55299.1"/>
    </source>
</evidence>